<name>A0A3D8WTV3_PRIMG</name>
<protein>
    <submittedName>
        <fullName evidence="2">Uncharacterized protein</fullName>
    </submittedName>
</protein>
<gene>
    <name evidence="2" type="ORF">C3744_28550</name>
</gene>
<sequence>MQDMFDFYMLGVGLVAYIFHKMDERSKDVPTSKGERKENQRELGKSDASSFKKSENTIKLTRRCKILTNEINKKELTIECQFLFIV</sequence>
<evidence type="ECO:0000256" key="1">
    <source>
        <dbReference type="SAM" id="MobiDB-lite"/>
    </source>
</evidence>
<proteinExistence type="predicted"/>
<feature type="region of interest" description="Disordered" evidence="1">
    <location>
        <begin position="25"/>
        <end position="51"/>
    </location>
</feature>
<organism evidence="2 3">
    <name type="scientific">Priestia megaterium</name>
    <name type="common">Bacillus megaterium</name>
    <dbReference type="NCBI Taxonomy" id="1404"/>
    <lineage>
        <taxon>Bacteria</taxon>
        <taxon>Bacillati</taxon>
        <taxon>Bacillota</taxon>
        <taxon>Bacilli</taxon>
        <taxon>Bacillales</taxon>
        <taxon>Bacillaceae</taxon>
        <taxon>Priestia</taxon>
    </lineage>
</organism>
<evidence type="ECO:0000313" key="2">
    <source>
        <dbReference type="EMBL" id="RDZ06524.1"/>
    </source>
</evidence>
<dbReference type="AlphaFoldDB" id="A0A3D8WTV3"/>
<dbReference type="EMBL" id="PQWM01000061">
    <property type="protein sequence ID" value="RDZ06524.1"/>
    <property type="molecule type" value="Genomic_DNA"/>
</dbReference>
<dbReference type="Proteomes" id="UP000256519">
    <property type="component" value="Unassembled WGS sequence"/>
</dbReference>
<comment type="caution">
    <text evidence="2">The sequence shown here is derived from an EMBL/GenBank/DDBJ whole genome shotgun (WGS) entry which is preliminary data.</text>
</comment>
<accession>A0A3D8WTV3</accession>
<evidence type="ECO:0000313" key="3">
    <source>
        <dbReference type="Proteomes" id="UP000256519"/>
    </source>
</evidence>
<reference evidence="2 3" key="1">
    <citation type="journal article" date="2018" name="Appl. Environ. Microbiol.">
        <title>Antimicrobial susceptibility testing and tentative epidemiological cut-off values of five Bacillus species relevant for use as animal feed additives or for plant protection.</title>
        <authorList>
            <person name="Agerso Y."/>
            <person name="Stuer-Lauridsen B."/>
            <person name="Bjerre K."/>
            <person name="Jensen M.G."/>
            <person name="Johansen E."/>
            <person name="Bennedsen M."/>
            <person name="Brockmann E."/>
            <person name="Nielsen B."/>
        </authorList>
    </citation>
    <scope>NUCLEOTIDE SEQUENCE [LARGE SCALE GENOMIC DNA]</scope>
    <source>
        <strain evidence="2 3">CHCC20162</strain>
    </source>
</reference>